<evidence type="ECO:0000313" key="4">
    <source>
        <dbReference type="Proteomes" id="UP000663880"/>
    </source>
</evidence>
<sequence>MPLSKNTKPVLVWLHEHSYWHGPDFFIDEEILVVTVSFRTGIFGFLNTEDEFAEGNLGVKDIQMSLEWLKHNVNKFNGDPKSITIVGAGLAATPAASMLLNMGKELFSKIIVLSGSALSPTDYKNFNFEIANKLFNRLGDPLKRFNRKELYELLKNGTADKLQSASRELFDSTEVRDNQRLINPFGCSLETASKDPFMKWTPIEMYNRKAVNNVPVLIGYTSLPSLCKIRGLASNRELLKYLNYNFQYLLPFEGRVDEYNCKRYKKIKQRIKEFYFLNGTITERSLRRFAKYLSDIDIFPLLRQASLQSDISSCPVYLYRFAFKGSFNIGWRNCVPNLNWSGASLHDEICYLFKCKSLNHVYNRAEPNERDFIKKIVRLLANFIKHGNPTPHDNDEVLKNIQWMPLSKGKHLKAMNFGKSIRMRDIPEEERMRFWYNLQRDFVTLNNS</sequence>
<dbReference type="AlphaFoldDB" id="A0A821PLU6"/>
<dbReference type="Proteomes" id="UP000663880">
    <property type="component" value="Unassembled WGS sequence"/>
</dbReference>
<dbReference type="InterPro" id="IPR050309">
    <property type="entry name" value="Type-B_Carboxylest/Lipase"/>
</dbReference>
<dbReference type="InterPro" id="IPR029058">
    <property type="entry name" value="AB_hydrolase_fold"/>
</dbReference>
<keyword evidence="4" id="KW-1185">Reference proteome</keyword>
<dbReference type="EMBL" id="CAJOBZ010000006">
    <property type="protein sequence ID" value="CAF4809468.1"/>
    <property type="molecule type" value="Genomic_DNA"/>
</dbReference>
<evidence type="ECO:0000259" key="2">
    <source>
        <dbReference type="Pfam" id="PF00135"/>
    </source>
</evidence>
<reference evidence="3" key="1">
    <citation type="submission" date="2021-02" db="EMBL/GenBank/DDBJ databases">
        <authorList>
            <person name="Steward A R."/>
        </authorList>
    </citation>
    <scope>NUCLEOTIDE SEQUENCE</scope>
</reference>
<accession>A0A821PLU6</accession>
<dbReference type="PANTHER" id="PTHR11559">
    <property type="entry name" value="CARBOXYLESTERASE"/>
    <property type="match status" value="1"/>
</dbReference>
<feature type="domain" description="Carboxylesterase type B" evidence="2">
    <location>
        <begin position="5"/>
        <end position="435"/>
    </location>
</feature>
<dbReference type="Gene3D" id="3.40.50.1820">
    <property type="entry name" value="alpha/beta hydrolase"/>
    <property type="match status" value="1"/>
</dbReference>
<dbReference type="InterPro" id="IPR002018">
    <property type="entry name" value="CarbesteraseB"/>
</dbReference>
<evidence type="ECO:0000313" key="3">
    <source>
        <dbReference type="EMBL" id="CAF4809468.1"/>
    </source>
</evidence>
<comment type="caution">
    <text evidence="3">The sequence shown here is derived from an EMBL/GenBank/DDBJ whole genome shotgun (WGS) entry which is preliminary data.</text>
</comment>
<protein>
    <recommendedName>
        <fullName evidence="2">Carboxylesterase type B domain-containing protein</fullName>
    </recommendedName>
</protein>
<name>A0A821PLU6_9NEOP</name>
<keyword evidence="1" id="KW-0325">Glycoprotein</keyword>
<dbReference type="SUPFAM" id="SSF53474">
    <property type="entry name" value="alpha/beta-Hydrolases"/>
    <property type="match status" value="1"/>
</dbReference>
<proteinExistence type="predicted"/>
<dbReference type="Pfam" id="PF00135">
    <property type="entry name" value="COesterase"/>
    <property type="match status" value="1"/>
</dbReference>
<gene>
    <name evidence="3" type="ORF">PMACD_LOCUS3953</name>
</gene>
<evidence type="ECO:0000256" key="1">
    <source>
        <dbReference type="ARBA" id="ARBA00023180"/>
    </source>
</evidence>
<organism evidence="3 4">
    <name type="scientific">Pieris macdunnoughi</name>
    <dbReference type="NCBI Taxonomy" id="345717"/>
    <lineage>
        <taxon>Eukaryota</taxon>
        <taxon>Metazoa</taxon>
        <taxon>Ecdysozoa</taxon>
        <taxon>Arthropoda</taxon>
        <taxon>Hexapoda</taxon>
        <taxon>Insecta</taxon>
        <taxon>Pterygota</taxon>
        <taxon>Neoptera</taxon>
        <taxon>Endopterygota</taxon>
        <taxon>Lepidoptera</taxon>
        <taxon>Glossata</taxon>
        <taxon>Ditrysia</taxon>
        <taxon>Papilionoidea</taxon>
        <taxon>Pieridae</taxon>
        <taxon>Pierinae</taxon>
        <taxon>Pieris</taxon>
    </lineage>
</organism>
<dbReference type="OrthoDB" id="3200163at2759"/>